<reference evidence="2" key="1">
    <citation type="submission" date="2023-01" db="EMBL/GenBank/DDBJ databases">
        <title>Genome assembly of the deep-sea coral Lophelia pertusa.</title>
        <authorList>
            <person name="Herrera S."/>
            <person name="Cordes E."/>
        </authorList>
    </citation>
    <scope>NUCLEOTIDE SEQUENCE</scope>
    <source>
        <strain evidence="2">USNM1676648</strain>
        <tissue evidence="2">Polyp</tissue>
    </source>
</reference>
<feature type="compositionally biased region" description="Acidic residues" evidence="1">
    <location>
        <begin position="55"/>
        <end position="72"/>
    </location>
</feature>
<protein>
    <submittedName>
        <fullName evidence="2">Uncharacterized protein</fullName>
    </submittedName>
</protein>
<comment type="caution">
    <text evidence="2">The sequence shown here is derived from an EMBL/GenBank/DDBJ whole genome shotgun (WGS) entry which is preliminary data.</text>
</comment>
<name>A0A9X0DBB3_9CNID</name>
<feature type="compositionally biased region" description="Polar residues" evidence="1">
    <location>
        <begin position="76"/>
        <end position="102"/>
    </location>
</feature>
<organism evidence="2 3">
    <name type="scientific">Desmophyllum pertusum</name>
    <dbReference type="NCBI Taxonomy" id="174260"/>
    <lineage>
        <taxon>Eukaryota</taxon>
        <taxon>Metazoa</taxon>
        <taxon>Cnidaria</taxon>
        <taxon>Anthozoa</taxon>
        <taxon>Hexacorallia</taxon>
        <taxon>Scleractinia</taxon>
        <taxon>Caryophylliina</taxon>
        <taxon>Caryophylliidae</taxon>
        <taxon>Desmophyllum</taxon>
    </lineage>
</organism>
<keyword evidence="3" id="KW-1185">Reference proteome</keyword>
<proteinExistence type="predicted"/>
<feature type="compositionally biased region" description="Polar residues" evidence="1">
    <location>
        <begin position="39"/>
        <end position="51"/>
    </location>
</feature>
<dbReference type="OrthoDB" id="5989346at2759"/>
<feature type="region of interest" description="Disordered" evidence="1">
    <location>
        <begin position="32"/>
        <end position="130"/>
    </location>
</feature>
<accession>A0A9X0DBB3</accession>
<evidence type="ECO:0000313" key="2">
    <source>
        <dbReference type="EMBL" id="KAJ7393371.1"/>
    </source>
</evidence>
<evidence type="ECO:0000256" key="1">
    <source>
        <dbReference type="SAM" id="MobiDB-lite"/>
    </source>
</evidence>
<dbReference type="EMBL" id="MU825398">
    <property type="protein sequence ID" value="KAJ7393371.1"/>
    <property type="molecule type" value="Genomic_DNA"/>
</dbReference>
<evidence type="ECO:0000313" key="3">
    <source>
        <dbReference type="Proteomes" id="UP001163046"/>
    </source>
</evidence>
<dbReference type="AlphaFoldDB" id="A0A9X0DBB3"/>
<dbReference type="Proteomes" id="UP001163046">
    <property type="component" value="Unassembled WGS sequence"/>
</dbReference>
<gene>
    <name evidence="2" type="ORF">OS493_006342</name>
</gene>
<sequence length="279" mass="31924">MDPLFALDEAAKGYVYCTHCDNVVSRSTFERHERKRYSAVSNDGPGQSRVTSCDLDSETSPDDEESTLEDLEPSVVQLTPENSTEGVEQSEGDSQNDTASSSNDDEIEDLNNSNSDDHQSDETSSSDCESEEIWNGVLPEMLSRDIESAPPLPETQRRQTSLRKVNSLIFWFVYFLLIWQATCHLSDNGMAWLLRFLVSWLKVLGIEISNEVFEKLIFSFPGSLYLVRQFLNFDRDNFNKFVVCPKCTKLYKYDSCLEMVNNRQIAKKCTNTYYSRGRK</sequence>